<sequence length="119" mass="13680">MLNKGVKSEEDRRIESIVVKLSSIGFVPDDLKVKEEIDAELAKMGLTYAILLEMEATALNAHLLQFNFGWDRMEQFADVLVNWSKQEDQFKAKAKSLYTFIQNESKAFSFERMAKIAQL</sequence>
<protein>
    <submittedName>
        <fullName evidence="1">Uncharacterized protein</fullName>
    </submittedName>
</protein>
<evidence type="ECO:0000313" key="2">
    <source>
        <dbReference type="Proteomes" id="UP000255024"/>
    </source>
</evidence>
<accession>A0A378U452</accession>
<evidence type="ECO:0000313" key="1">
    <source>
        <dbReference type="EMBL" id="STZ69102.1"/>
    </source>
</evidence>
<dbReference type="Proteomes" id="UP000255024">
    <property type="component" value="Unassembled WGS sequence"/>
</dbReference>
<proteinExistence type="predicted"/>
<reference evidence="1 2" key="1">
    <citation type="submission" date="2018-06" db="EMBL/GenBank/DDBJ databases">
        <authorList>
            <consortium name="Pathogen Informatics"/>
            <person name="Doyle S."/>
        </authorList>
    </citation>
    <scope>NUCLEOTIDE SEQUENCE [LARGE SCALE GENOMIC DNA]</scope>
    <source>
        <strain evidence="1 2">NCTC11179</strain>
    </source>
</reference>
<organism evidence="1 2">
    <name type="scientific">Myroides odoratus</name>
    <name type="common">Flavobacterium odoratum</name>
    <dbReference type="NCBI Taxonomy" id="256"/>
    <lineage>
        <taxon>Bacteria</taxon>
        <taxon>Pseudomonadati</taxon>
        <taxon>Bacteroidota</taxon>
        <taxon>Flavobacteriia</taxon>
        <taxon>Flavobacteriales</taxon>
        <taxon>Flavobacteriaceae</taxon>
        <taxon>Myroides</taxon>
    </lineage>
</organism>
<gene>
    <name evidence="1" type="ORF">NCTC11179_02597</name>
</gene>
<dbReference type="AlphaFoldDB" id="A0A378U452"/>
<name>A0A378U452_MYROD</name>
<dbReference type="RefSeq" id="WP_115091922.1">
    <property type="nucleotide sequence ID" value="NZ_CP068107.1"/>
</dbReference>
<dbReference type="EMBL" id="UGQL01000002">
    <property type="protein sequence ID" value="STZ69102.1"/>
    <property type="molecule type" value="Genomic_DNA"/>
</dbReference>
<keyword evidence="2" id="KW-1185">Reference proteome</keyword>